<evidence type="ECO:0000259" key="4">
    <source>
        <dbReference type="PROSITE" id="PS51118"/>
    </source>
</evidence>
<keyword evidence="1" id="KW-0805">Transcription regulation</keyword>
<proteinExistence type="predicted"/>
<dbReference type="SUPFAM" id="SSF46785">
    <property type="entry name" value="Winged helix' DNA-binding domain"/>
    <property type="match status" value="1"/>
</dbReference>
<dbReference type="CDD" id="cd00090">
    <property type="entry name" value="HTH_ARSR"/>
    <property type="match status" value="1"/>
</dbReference>
<reference evidence="5 6" key="1">
    <citation type="journal article" date="2021" name="Genome Biol. Evol.">
        <title>Complete Genome Sequencing of a Novel Gloeobacter Species from a Waterfall Cave in Mexico.</title>
        <authorList>
            <person name="Saw J.H."/>
            <person name="Cardona T."/>
            <person name="Montejano G."/>
        </authorList>
    </citation>
    <scope>NUCLEOTIDE SEQUENCE [LARGE SCALE GENOMIC DNA]</scope>
    <source>
        <strain evidence="5">MG652769</strain>
    </source>
</reference>
<dbReference type="InterPro" id="IPR036388">
    <property type="entry name" value="WH-like_DNA-bd_sf"/>
</dbReference>
<accession>A0ABY3PJS7</accession>
<dbReference type="PROSITE" id="PS51118">
    <property type="entry name" value="HTH_HXLR"/>
    <property type="match status" value="1"/>
</dbReference>
<evidence type="ECO:0000313" key="6">
    <source>
        <dbReference type="Proteomes" id="UP001054846"/>
    </source>
</evidence>
<dbReference type="PANTHER" id="PTHR33204">
    <property type="entry name" value="TRANSCRIPTIONAL REGULATOR, MARR FAMILY"/>
    <property type="match status" value="1"/>
</dbReference>
<name>A0ABY3PJS7_9CYAN</name>
<dbReference type="RefSeq" id="WP_418886913.1">
    <property type="nucleotide sequence ID" value="NZ_CP063845.1"/>
</dbReference>
<sequence length="108" mass="12279">MTVPRKTLPQCPVECCIAAISGRWKAMIIWRLLERPLRYSEMSQRIPEMTERVLSQVLKELENDGIVERSSQKAWQLTALGQALKPSLNSMFTWGQLAQGVSPRPLAK</sequence>
<keyword evidence="6" id="KW-1185">Reference proteome</keyword>
<gene>
    <name evidence="5" type="ORF">ISF26_19510</name>
</gene>
<dbReference type="InterPro" id="IPR002577">
    <property type="entry name" value="HTH_HxlR"/>
</dbReference>
<dbReference type="InterPro" id="IPR036390">
    <property type="entry name" value="WH_DNA-bd_sf"/>
</dbReference>
<dbReference type="EMBL" id="CP063845">
    <property type="protein sequence ID" value="UFP93932.1"/>
    <property type="molecule type" value="Genomic_DNA"/>
</dbReference>
<dbReference type="Proteomes" id="UP001054846">
    <property type="component" value="Chromosome"/>
</dbReference>
<feature type="domain" description="HTH hxlR-type" evidence="4">
    <location>
        <begin position="11"/>
        <end position="103"/>
    </location>
</feature>
<dbReference type="Gene3D" id="1.10.10.10">
    <property type="entry name" value="Winged helix-like DNA-binding domain superfamily/Winged helix DNA-binding domain"/>
    <property type="match status" value="1"/>
</dbReference>
<dbReference type="PANTHER" id="PTHR33204:SF29">
    <property type="entry name" value="TRANSCRIPTIONAL REGULATOR"/>
    <property type="match status" value="1"/>
</dbReference>
<evidence type="ECO:0000256" key="1">
    <source>
        <dbReference type="ARBA" id="ARBA00023015"/>
    </source>
</evidence>
<dbReference type="Pfam" id="PF01638">
    <property type="entry name" value="HxlR"/>
    <property type="match status" value="1"/>
</dbReference>
<keyword evidence="3" id="KW-0804">Transcription</keyword>
<evidence type="ECO:0000256" key="3">
    <source>
        <dbReference type="ARBA" id="ARBA00023163"/>
    </source>
</evidence>
<dbReference type="InterPro" id="IPR011991">
    <property type="entry name" value="ArsR-like_HTH"/>
</dbReference>
<evidence type="ECO:0000256" key="2">
    <source>
        <dbReference type="ARBA" id="ARBA00023125"/>
    </source>
</evidence>
<evidence type="ECO:0000313" key="5">
    <source>
        <dbReference type="EMBL" id="UFP93932.1"/>
    </source>
</evidence>
<keyword evidence="2" id="KW-0238">DNA-binding</keyword>
<organism evidence="5 6">
    <name type="scientific">Gloeobacter morelensis MG652769</name>
    <dbReference type="NCBI Taxonomy" id="2781736"/>
    <lineage>
        <taxon>Bacteria</taxon>
        <taxon>Bacillati</taxon>
        <taxon>Cyanobacteriota</taxon>
        <taxon>Cyanophyceae</taxon>
        <taxon>Gloeobacterales</taxon>
        <taxon>Gloeobacteraceae</taxon>
        <taxon>Gloeobacter</taxon>
        <taxon>Gloeobacter morelensis</taxon>
    </lineage>
</organism>
<protein>
    <submittedName>
        <fullName evidence="5">Helix-turn-helix transcriptional regulator</fullName>
    </submittedName>
</protein>